<evidence type="ECO:0000313" key="2">
    <source>
        <dbReference type="Proteomes" id="UP001177021"/>
    </source>
</evidence>
<dbReference type="EMBL" id="CASHSV030000024">
    <property type="protein sequence ID" value="CAJ2639938.1"/>
    <property type="molecule type" value="Genomic_DNA"/>
</dbReference>
<sequence>MQHIMRASLSSIVRRYFSVDLLSILVIYTFKHSDGKCIPSNPIMLMLHQLLNNFPLSSYSCNMKCSPAMYCNLCCQCAWIVLKKSLC</sequence>
<accession>A0ACB0J8B3</accession>
<organism evidence="1 2">
    <name type="scientific">Trifolium pratense</name>
    <name type="common">Red clover</name>
    <dbReference type="NCBI Taxonomy" id="57577"/>
    <lineage>
        <taxon>Eukaryota</taxon>
        <taxon>Viridiplantae</taxon>
        <taxon>Streptophyta</taxon>
        <taxon>Embryophyta</taxon>
        <taxon>Tracheophyta</taxon>
        <taxon>Spermatophyta</taxon>
        <taxon>Magnoliopsida</taxon>
        <taxon>eudicotyledons</taxon>
        <taxon>Gunneridae</taxon>
        <taxon>Pentapetalae</taxon>
        <taxon>rosids</taxon>
        <taxon>fabids</taxon>
        <taxon>Fabales</taxon>
        <taxon>Fabaceae</taxon>
        <taxon>Papilionoideae</taxon>
        <taxon>50 kb inversion clade</taxon>
        <taxon>NPAAA clade</taxon>
        <taxon>Hologalegina</taxon>
        <taxon>IRL clade</taxon>
        <taxon>Trifolieae</taxon>
        <taxon>Trifolium</taxon>
    </lineage>
</organism>
<dbReference type="Proteomes" id="UP001177021">
    <property type="component" value="Unassembled WGS sequence"/>
</dbReference>
<protein>
    <submittedName>
        <fullName evidence="1">Uncharacterized protein</fullName>
    </submittedName>
</protein>
<reference evidence="1" key="1">
    <citation type="submission" date="2023-10" db="EMBL/GenBank/DDBJ databases">
        <authorList>
            <person name="Rodriguez Cubillos JULIANA M."/>
            <person name="De Vega J."/>
        </authorList>
    </citation>
    <scope>NUCLEOTIDE SEQUENCE</scope>
</reference>
<keyword evidence="2" id="KW-1185">Reference proteome</keyword>
<comment type="caution">
    <text evidence="1">The sequence shown here is derived from an EMBL/GenBank/DDBJ whole genome shotgun (WGS) entry which is preliminary data.</text>
</comment>
<evidence type="ECO:0000313" key="1">
    <source>
        <dbReference type="EMBL" id="CAJ2639938.1"/>
    </source>
</evidence>
<gene>
    <name evidence="1" type="ORF">MILVUS5_LOCUS9880</name>
</gene>
<proteinExistence type="predicted"/>
<name>A0ACB0J8B3_TRIPR</name>